<dbReference type="AlphaFoldDB" id="A0A174DH21"/>
<keyword evidence="4 5" id="KW-0472">Membrane</keyword>
<dbReference type="Gene3D" id="1.20.1250.20">
    <property type="entry name" value="MFS general substrate transporter like domains"/>
    <property type="match status" value="2"/>
</dbReference>
<dbReference type="InterPro" id="IPR020846">
    <property type="entry name" value="MFS_dom"/>
</dbReference>
<organism evidence="7 8">
    <name type="scientific">Collinsella aerofaciens</name>
    <dbReference type="NCBI Taxonomy" id="74426"/>
    <lineage>
        <taxon>Bacteria</taxon>
        <taxon>Bacillati</taxon>
        <taxon>Actinomycetota</taxon>
        <taxon>Coriobacteriia</taxon>
        <taxon>Coriobacteriales</taxon>
        <taxon>Coriobacteriaceae</taxon>
        <taxon>Collinsella</taxon>
    </lineage>
</organism>
<feature type="transmembrane region" description="Helical" evidence="5">
    <location>
        <begin position="269"/>
        <end position="289"/>
    </location>
</feature>
<dbReference type="GO" id="GO:0022857">
    <property type="term" value="F:transmembrane transporter activity"/>
    <property type="evidence" value="ECO:0007669"/>
    <property type="project" value="InterPro"/>
</dbReference>
<name>A0A174DH21_9ACTN</name>
<feature type="transmembrane region" description="Helical" evidence="5">
    <location>
        <begin position="138"/>
        <end position="160"/>
    </location>
</feature>
<comment type="subcellular location">
    <subcellularLocation>
        <location evidence="1">Cell membrane</location>
        <topology evidence="1">Multi-pass membrane protein</topology>
    </subcellularLocation>
</comment>
<dbReference type="InterPro" id="IPR036259">
    <property type="entry name" value="MFS_trans_sf"/>
</dbReference>
<gene>
    <name evidence="7" type="ORF">ERS852381_01277</name>
</gene>
<evidence type="ECO:0000256" key="5">
    <source>
        <dbReference type="SAM" id="Phobius"/>
    </source>
</evidence>
<dbReference type="EMBL" id="CYYP01000010">
    <property type="protein sequence ID" value="CUO24892.1"/>
    <property type="molecule type" value="Genomic_DNA"/>
</dbReference>
<keyword evidence="2 5" id="KW-0812">Transmembrane</keyword>
<keyword evidence="3 5" id="KW-1133">Transmembrane helix</keyword>
<dbReference type="PROSITE" id="PS50850">
    <property type="entry name" value="MFS"/>
    <property type="match status" value="1"/>
</dbReference>
<dbReference type="GO" id="GO:0005886">
    <property type="term" value="C:plasma membrane"/>
    <property type="evidence" value="ECO:0007669"/>
    <property type="project" value="UniProtKB-SubCell"/>
</dbReference>
<evidence type="ECO:0000313" key="8">
    <source>
        <dbReference type="Proteomes" id="UP000095468"/>
    </source>
</evidence>
<feature type="transmembrane region" description="Helical" evidence="5">
    <location>
        <begin position="301"/>
        <end position="319"/>
    </location>
</feature>
<feature type="transmembrane region" description="Helical" evidence="5">
    <location>
        <begin position="107"/>
        <end position="126"/>
    </location>
</feature>
<dbReference type="PANTHER" id="PTHR11360:SF284">
    <property type="entry name" value="EG:103B4.3 PROTEIN-RELATED"/>
    <property type="match status" value="1"/>
</dbReference>
<feature type="transmembrane region" description="Helical" evidence="5">
    <location>
        <begin position="12"/>
        <end position="40"/>
    </location>
</feature>
<accession>A0A174DH21</accession>
<sequence length="421" mass="45004">MENAKLKSSKVYAWVLVIALGLMSAGTTGSYSVIAGSFVAPVCEEFGFDYSIFSYYFTATLIGLAAALPFVGKLIPKVVGKVWLPVVELILLAAGAGMAFYTEVWMFIAAGALIGVCFAFTTGVAMSDVIDQWFKKSGGLAIGLAWAVNSIYMLIMSPVITSVIEAAGWRTGYLVLAGVSAVLILPASILIIRYKPQDKGMLPYGYVEGETVAETEETTEDSTRGVSYARAIKSPAFFFCIGFLCLVQLTCCMNQLFPTYASEVGFSPMVGGFMVSAASLFDLFLNPIVGTTCDRFGSTKAILGWLAVSILSFVMLMMSSGNSTLSILAAGVNDVMYVIAGTALTVLVMDVFGSRDFGRIFALICSVGYIVGAFGMPVMMKVYELVGSFQGVFIFCIACNVIIGLFLLLAKKTGKNLSWDE</sequence>
<evidence type="ECO:0000256" key="4">
    <source>
        <dbReference type="ARBA" id="ARBA00023136"/>
    </source>
</evidence>
<evidence type="ECO:0000259" key="6">
    <source>
        <dbReference type="PROSITE" id="PS50850"/>
    </source>
</evidence>
<feature type="transmembrane region" description="Helical" evidence="5">
    <location>
        <begin position="82"/>
        <end position="101"/>
    </location>
</feature>
<feature type="transmembrane region" description="Helical" evidence="5">
    <location>
        <begin position="392"/>
        <end position="410"/>
    </location>
</feature>
<feature type="transmembrane region" description="Helical" evidence="5">
    <location>
        <begin position="325"/>
        <end position="348"/>
    </location>
</feature>
<feature type="domain" description="Major facilitator superfamily (MFS) profile" evidence="6">
    <location>
        <begin position="14"/>
        <end position="415"/>
    </location>
</feature>
<evidence type="ECO:0000256" key="2">
    <source>
        <dbReference type="ARBA" id="ARBA00022692"/>
    </source>
</evidence>
<evidence type="ECO:0000256" key="3">
    <source>
        <dbReference type="ARBA" id="ARBA00022989"/>
    </source>
</evidence>
<evidence type="ECO:0000256" key="1">
    <source>
        <dbReference type="ARBA" id="ARBA00004651"/>
    </source>
</evidence>
<dbReference type="RefSeq" id="WP_055286707.1">
    <property type="nucleotide sequence ID" value="NZ_CYYP01000010.1"/>
</dbReference>
<evidence type="ECO:0000313" key="7">
    <source>
        <dbReference type="EMBL" id="CUO24892.1"/>
    </source>
</evidence>
<dbReference type="SUPFAM" id="SSF103473">
    <property type="entry name" value="MFS general substrate transporter"/>
    <property type="match status" value="1"/>
</dbReference>
<feature type="transmembrane region" description="Helical" evidence="5">
    <location>
        <begin position="52"/>
        <end position="70"/>
    </location>
</feature>
<feature type="transmembrane region" description="Helical" evidence="5">
    <location>
        <begin position="172"/>
        <end position="192"/>
    </location>
</feature>
<feature type="transmembrane region" description="Helical" evidence="5">
    <location>
        <begin position="236"/>
        <end position="257"/>
    </location>
</feature>
<dbReference type="PANTHER" id="PTHR11360">
    <property type="entry name" value="MONOCARBOXYLATE TRANSPORTER"/>
    <property type="match status" value="1"/>
</dbReference>
<protein>
    <submittedName>
        <fullName evidence="7">Major facilitator superfamily transporter</fullName>
    </submittedName>
</protein>
<dbReference type="InterPro" id="IPR011701">
    <property type="entry name" value="MFS"/>
</dbReference>
<feature type="transmembrane region" description="Helical" evidence="5">
    <location>
        <begin position="360"/>
        <end position="380"/>
    </location>
</feature>
<reference evidence="7 8" key="1">
    <citation type="submission" date="2015-09" db="EMBL/GenBank/DDBJ databases">
        <authorList>
            <consortium name="Pathogen Informatics"/>
        </authorList>
    </citation>
    <scope>NUCLEOTIDE SEQUENCE [LARGE SCALE GENOMIC DNA]</scope>
    <source>
        <strain evidence="7 8">2789STDY5608823</strain>
    </source>
</reference>
<dbReference type="Proteomes" id="UP000095468">
    <property type="component" value="Unassembled WGS sequence"/>
</dbReference>
<proteinExistence type="predicted"/>
<dbReference type="InterPro" id="IPR050327">
    <property type="entry name" value="Proton-linked_MCT"/>
</dbReference>
<dbReference type="Pfam" id="PF07690">
    <property type="entry name" value="MFS_1"/>
    <property type="match status" value="1"/>
</dbReference>